<dbReference type="KEGG" id="tsr:106541059"/>
<evidence type="ECO:0000256" key="7">
    <source>
        <dbReference type="ARBA" id="ARBA00038198"/>
    </source>
</evidence>
<dbReference type="Pfam" id="PF00386">
    <property type="entry name" value="C1q"/>
    <property type="match status" value="1"/>
</dbReference>
<dbReference type="PANTHER" id="PTHR24019">
    <property type="entry name" value="ADIPOLIN"/>
    <property type="match status" value="1"/>
</dbReference>
<evidence type="ECO:0000259" key="13">
    <source>
        <dbReference type="PROSITE" id="PS50871"/>
    </source>
</evidence>
<keyword evidence="3" id="KW-0372">Hormone</keyword>
<accession>A0A6I9XDC4</accession>
<feature type="chain" id="PRO_5027080481" description="Adipolin" evidence="12">
    <location>
        <begin position="26"/>
        <end position="244"/>
    </location>
</feature>
<dbReference type="CTD" id="388581"/>
<dbReference type="InterPro" id="IPR001073">
    <property type="entry name" value="C1q_dom"/>
</dbReference>
<evidence type="ECO:0000256" key="6">
    <source>
        <dbReference type="ARBA" id="ARBA00023180"/>
    </source>
</evidence>
<organism evidence="14 15">
    <name type="scientific">Thamnophis sirtalis</name>
    <dbReference type="NCBI Taxonomy" id="35019"/>
    <lineage>
        <taxon>Eukaryota</taxon>
        <taxon>Metazoa</taxon>
        <taxon>Chordata</taxon>
        <taxon>Craniata</taxon>
        <taxon>Vertebrata</taxon>
        <taxon>Euteleostomi</taxon>
        <taxon>Lepidosauria</taxon>
        <taxon>Squamata</taxon>
        <taxon>Bifurcata</taxon>
        <taxon>Unidentata</taxon>
        <taxon>Episquamata</taxon>
        <taxon>Toxicofera</taxon>
        <taxon>Serpentes</taxon>
        <taxon>Colubroidea</taxon>
        <taxon>Colubridae</taxon>
        <taxon>Natricinae</taxon>
        <taxon>Thamnophis</taxon>
    </lineage>
</organism>
<evidence type="ECO:0000313" key="14">
    <source>
        <dbReference type="Proteomes" id="UP000504617"/>
    </source>
</evidence>
<evidence type="ECO:0000256" key="8">
    <source>
        <dbReference type="ARBA" id="ARBA00070752"/>
    </source>
</evidence>
<dbReference type="RefSeq" id="XP_013911862.1">
    <property type="nucleotide sequence ID" value="XM_014056387.1"/>
</dbReference>
<comment type="similarity">
    <text evidence="7">Belongs to the adipolin/erythroferrone family.</text>
</comment>
<gene>
    <name evidence="15" type="primary">FAM132A</name>
</gene>
<dbReference type="GeneID" id="106541059"/>
<keyword evidence="4 12" id="KW-0732">Signal</keyword>
<dbReference type="Gene3D" id="2.60.120.40">
    <property type="match status" value="1"/>
</dbReference>
<dbReference type="AlphaFoldDB" id="A0A6I9XDC4"/>
<dbReference type="GO" id="GO:0005179">
    <property type="term" value="F:hormone activity"/>
    <property type="evidence" value="ECO:0007669"/>
    <property type="project" value="UniProtKB-KW"/>
</dbReference>
<evidence type="ECO:0000256" key="3">
    <source>
        <dbReference type="ARBA" id="ARBA00022702"/>
    </source>
</evidence>
<dbReference type="GO" id="GO:0045721">
    <property type="term" value="P:negative regulation of gluconeogenesis"/>
    <property type="evidence" value="ECO:0007669"/>
    <property type="project" value="TreeGrafter"/>
</dbReference>
<keyword evidence="2" id="KW-0964">Secreted</keyword>
<reference evidence="15" key="1">
    <citation type="submission" date="2025-08" db="UniProtKB">
        <authorList>
            <consortium name="RefSeq"/>
        </authorList>
    </citation>
    <scope>IDENTIFICATION</scope>
    <source>
        <tissue evidence="15">Skeletal muscle</tissue>
    </source>
</reference>
<dbReference type="PROSITE" id="PS50871">
    <property type="entry name" value="C1Q"/>
    <property type="match status" value="1"/>
</dbReference>
<sequence length="244" mass="27605">MSPKERRRYWGWLVLAMLICQESPSFPRVTAAKREPRKKPKDPNQYTGALPNTTLSNSEELNGHAKGNRICNPFFHPEATERRASPVLPAHPSEIPVILPPLEEISFYRRVEEAFHCKLKGQIIVDKKTLMELQNFQMPLAKGAFLRGSGLNLTTGRFTASVSGIYQFSANVHVDHSELKSKLQLRARDNVRVLICIESLCHRYTSLEVIAGLESNSKVFTVYVHGLLQLQILLMLVPMDDVLT</sequence>
<evidence type="ECO:0000256" key="4">
    <source>
        <dbReference type="ARBA" id="ARBA00022729"/>
    </source>
</evidence>
<evidence type="ECO:0000256" key="2">
    <source>
        <dbReference type="ARBA" id="ARBA00022525"/>
    </source>
</evidence>
<dbReference type="InterPro" id="IPR052136">
    <property type="entry name" value="Adipolin/Erythroferrone-rel"/>
</dbReference>
<feature type="compositionally biased region" description="Polar residues" evidence="11">
    <location>
        <begin position="44"/>
        <end position="60"/>
    </location>
</feature>
<protein>
    <recommendedName>
        <fullName evidence="8">Adipolin</fullName>
    </recommendedName>
    <alternativeName>
        <fullName evidence="9">Adipose-derived insulin-sensitizing factor</fullName>
    </alternativeName>
    <alternativeName>
        <fullName evidence="10">Complement C1q tumor necrosis factor-related protein 12</fullName>
    </alternativeName>
</protein>
<dbReference type="SUPFAM" id="SSF49842">
    <property type="entry name" value="TNF-like"/>
    <property type="match status" value="1"/>
</dbReference>
<name>A0A6I9XDC4_9SAUR</name>
<evidence type="ECO:0000256" key="9">
    <source>
        <dbReference type="ARBA" id="ARBA00081134"/>
    </source>
</evidence>
<evidence type="ECO:0000256" key="5">
    <source>
        <dbReference type="ARBA" id="ARBA00023157"/>
    </source>
</evidence>
<evidence type="ECO:0000256" key="12">
    <source>
        <dbReference type="SAM" id="SignalP"/>
    </source>
</evidence>
<keyword evidence="6" id="KW-0325">Glycoprotein</keyword>
<dbReference type="InterPro" id="IPR008983">
    <property type="entry name" value="Tumour_necrosis_fac-like_dom"/>
</dbReference>
<dbReference type="GO" id="GO:0005615">
    <property type="term" value="C:extracellular space"/>
    <property type="evidence" value="ECO:0007669"/>
    <property type="project" value="TreeGrafter"/>
</dbReference>
<keyword evidence="14" id="KW-1185">Reference proteome</keyword>
<evidence type="ECO:0000256" key="11">
    <source>
        <dbReference type="SAM" id="MobiDB-lite"/>
    </source>
</evidence>
<feature type="region of interest" description="Disordered" evidence="11">
    <location>
        <begin position="29"/>
        <end position="62"/>
    </location>
</feature>
<evidence type="ECO:0000256" key="1">
    <source>
        <dbReference type="ARBA" id="ARBA00004613"/>
    </source>
</evidence>
<dbReference type="FunFam" id="2.60.120.40:FF:000012">
    <property type="entry name" value="Adipolin isoform X1"/>
    <property type="match status" value="1"/>
</dbReference>
<dbReference type="Proteomes" id="UP000504617">
    <property type="component" value="Unplaced"/>
</dbReference>
<dbReference type="GO" id="GO:0046326">
    <property type="term" value="P:positive regulation of D-glucose import"/>
    <property type="evidence" value="ECO:0007669"/>
    <property type="project" value="TreeGrafter"/>
</dbReference>
<dbReference type="GO" id="GO:0046628">
    <property type="term" value="P:positive regulation of insulin receptor signaling pathway"/>
    <property type="evidence" value="ECO:0007669"/>
    <property type="project" value="TreeGrafter"/>
</dbReference>
<comment type="subcellular location">
    <subcellularLocation>
        <location evidence="1">Secreted</location>
    </subcellularLocation>
</comment>
<feature type="signal peptide" evidence="12">
    <location>
        <begin position="1"/>
        <end position="25"/>
    </location>
</feature>
<dbReference type="PANTHER" id="PTHR24019:SF5">
    <property type="entry name" value="ADIPOLIN"/>
    <property type="match status" value="1"/>
</dbReference>
<evidence type="ECO:0000256" key="10">
    <source>
        <dbReference type="ARBA" id="ARBA00082819"/>
    </source>
</evidence>
<keyword evidence="5" id="KW-1015">Disulfide bond</keyword>
<proteinExistence type="inferred from homology"/>
<dbReference type="OrthoDB" id="6431870at2759"/>
<feature type="domain" description="C1q" evidence="13">
    <location>
        <begin position="108"/>
        <end position="244"/>
    </location>
</feature>
<evidence type="ECO:0000313" key="15">
    <source>
        <dbReference type="RefSeq" id="XP_013911862.1"/>
    </source>
</evidence>